<evidence type="ECO:0000256" key="2">
    <source>
        <dbReference type="ARBA" id="ARBA00022741"/>
    </source>
</evidence>
<evidence type="ECO:0000259" key="6">
    <source>
        <dbReference type="PROSITE" id="PS50975"/>
    </source>
</evidence>
<dbReference type="PROSITE" id="PS50975">
    <property type="entry name" value="ATP_GRASP"/>
    <property type="match status" value="1"/>
</dbReference>
<dbReference type="InterPro" id="IPR056470">
    <property type="entry name" value="BesD/HalB-like"/>
</dbReference>
<comment type="caution">
    <text evidence="7">The sequence shown here is derived from an EMBL/GenBank/DDBJ whole genome shotgun (WGS) entry which is preliminary data.</text>
</comment>
<keyword evidence="2 4" id="KW-0547">Nucleotide-binding</keyword>
<keyword evidence="8" id="KW-1185">Reference proteome</keyword>
<keyword evidence="1" id="KW-0436">Ligase</keyword>
<evidence type="ECO:0000256" key="1">
    <source>
        <dbReference type="ARBA" id="ARBA00022598"/>
    </source>
</evidence>
<proteinExistence type="predicted"/>
<dbReference type="PANTHER" id="PTHR43585">
    <property type="entry name" value="FUMIPYRROLE BIOSYNTHESIS PROTEIN C"/>
    <property type="match status" value="1"/>
</dbReference>
<feature type="region of interest" description="Disordered" evidence="5">
    <location>
        <begin position="434"/>
        <end position="455"/>
    </location>
</feature>
<organism evidence="7 8">
    <name type="scientific">Wenjunlia tyrosinilytica</name>
    <dbReference type="NCBI Taxonomy" id="1544741"/>
    <lineage>
        <taxon>Bacteria</taxon>
        <taxon>Bacillati</taxon>
        <taxon>Actinomycetota</taxon>
        <taxon>Actinomycetes</taxon>
        <taxon>Kitasatosporales</taxon>
        <taxon>Streptomycetaceae</taxon>
        <taxon>Wenjunlia</taxon>
    </lineage>
</organism>
<sequence>MNTPAKQRAFVLLELLNHMVLIAEEAKRRGFRVIALNHDPLRDSGPFEVREGVVDEVVPIASWSDNETIRTVILDLHHRYDVVGTYAAFEAVLPFEAELRELAGLPNSGAGSVSRALDKTHVRRKLYAEGLSELRSTTLTEALTWDRWQFERPAVLKPANGTGSALCFIVSSLEELHEAARQTGSVEVGNPLMSEYISAHGGFVLEEKAEGELLSVESLVDRGRVNTVGLTGRYVLAADPVVEQGVVFPYPHPRLAEITAKAEAFHKSLGISHGATHLEVMVSPQGPIELIDFNIRVGGVANVVSYGKAFGIDYAVPLTDIACGIAPDLSFIARPTRYAVDMLVLPPSDATELVSVDFPEAADCRRVTKPLGGPLSGRADQLDVIAMFVVDADDLAELHSKALRARRDLVVNGRPLGDDPNNILSHPRFIPLRRDASGGDRRERTPVTDIQTAPPAGTDALARLDTLYEEHFARVYDEAATAELREGFKREHVVPLRGFCPPALLEELRAEAFGIMDEHGVSRNLTFKVTDNTPRQMTTVGQPVIVEHGPLIHATYFAPAVKDLLTRVVGEEVFTCPYAGEHYVISRLGRTGDTHGWHWDDYTYGFVLILEAPHHREGGFVQAVPHTSWDKENPDVHGALIKSQVRSYAFQPGDAYVIKTDTTMHRVYPIRGEGRRTIVNMTWVNADDLERPMTHETNDILFGGAAPDPASLR</sequence>
<gene>
    <name evidence="7" type="ORF">GCM10012280_46730</name>
</gene>
<dbReference type="AlphaFoldDB" id="A0A917ZT10"/>
<dbReference type="Pfam" id="PF23169">
    <property type="entry name" value="HalD"/>
    <property type="match status" value="1"/>
</dbReference>
<feature type="compositionally biased region" description="Basic and acidic residues" evidence="5">
    <location>
        <begin position="434"/>
        <end position="446"/>
    </location>
</feature>
<dbReference type="Gene3D" id="3.40.50.20">
    <property type="match status" value="1"/>
</dbReference>
<dbReference type="Gene3D" id="2.60.120.620">
    <property type="entry name" value="q2cbj1_9rhob like domain"/>
    <property type="match status" value="1"/>
</dbReference>
<reference evidence="7" key="1">
    <citation type="journal article" date="2014" name="Int. J. Syst. Evol. Microbiol.">
        <title>Complete genome sequence of Corynebacterium casei LMG S-19264T (=DSM 44701T), isolated from a smear-ripened cheese.</title>
        <authorList>
            <consortium name="US DOE Joint Genome Institute (JGI-PGF)"/>
            <person name="Walter F."/>
            <person name="Albersmeier A."/>
            <person name="Kalinowski J."/>
            <person name="Ruckert C."/>
        </authorList>
    </citation>
    <scope>NUCLEOTIDE SEQUENCE</scope>
    <source>
        <strain evidence="7">CGMCC 4.7201</strain>
    </source>
</reference>
<dbReference type="RefSeq" id="WP_189133746.1">
    <property type="nucleotide sequence ID" value="NZ_BMMS01000021.1"/>
</dbReference>
<dbReference type="EMBL" id="BMMS01000021">
    <property type="protein sequence ID" value="GGO93674.1"/>
    <property type="molecule type" value="Genomic_DNA"/>
</dbReference>
<evidence type="ECO:0000256" key="4">
    <source>
        <dbReference type="PROSITE-ProRule" id="PRU00409"/>
    </source>
</evidence>
<dbReference type="GO" id="GO:0005524">
    <property type="term" value="F:ATP binding"/>
    <property type="evidence" value="ECO:0007669"/>
    <property type="project" value="UniProtKB-UniRule"/>
</dbReference>
<dbReference type="SUPFAM" id="SSF56059">
    <property type="entry name" value="Glutathione synthetase ATP-binding domain-like"/>
    <property type="match status" value="1"/>
</dbReference>
<evidence type="ECO:0000313" key="8">
    <source>
        <dbReference type="Proteomes" id="UP000641932"/>
    </source>
</evidence>
<protein>
    <recommendedName>
        <fullName evidence="6">ATP-grasp domain-containing protein</fullName>
    </recommendedName>
</protein>
<dbReference type="Proteomes" id="UP000641932">
    <property type="component" value="Unassembled WGS sequence"/>
</dbReference>
<dbReference type="Pfam" id="PF13535">
    <property type="entry name" value="ATP-grasp_4"/>
    <property type="match status" value="1"/>
</dbReference>
<evidence type="ECO:0000256" key="5">
    <source>
        <dbReference type="SAM" id="MobiDB-lite"/>
    </source>
</evidence>
<dbReference type="Gene3D" id="3.30.470.20">
    <property type="entry name" value="ATP-grasp fold, B domain"/>
    <property type="match status" value="1"/>
</dbReference>
<keyword evidence="3 4" id="KW-0067">ATP-binding</keyword>
<evidence type="ECO:0000313" key="7">
    <source>
        <dbReference type="EMBL" id="GGO93674.1"/>
    </source>
</evidence>
<dbReference type="GO" id="GO:0016874">
    <property type="term" value="F:ligase activity"/>
    <property type="evidence" value="ECO:0007669"/>
    <property type="project" value="UniProtKB-KW"/>
</dbReference>
<feature type="domain" description="ATP-grasp" evidence="6">
    <location>
        <begin position="123"/>
        <end position="323"/>
    </location>
</feature>
<dbReference type="InterPro" id="IPR011761">
    <property type="entry name" value="ATP-grasp"/>
</dbReference>
<dbReference type="GO" id="GO:0046872">
    <property type="term" value="F:metal ion binding"/>
    <property type="evidence" value="ECO:0007669"/>
    <property type="project" value="InterPro"/>
</dbReference>
<dbReference type="InterPro" id="IPR052032">
    <property type="entry name" value="ATP-dep_AA_Ligase"/>
</dbReference>
<dbReference type="SUPFAM" id="SSF51197">
    <property type="entry name" value="Clavaminate synthase-like"/>
    <property type="match status" value="1"/>
</dbReference>
<name>A0A917ZT10_9ACTN</name>
<evidence type="ECO:0000256" key="3">
    <source>
        <dbReference type="ARBA" id="ARBA00022840"/>
    </source>
</evidence>
<accession>A0A917ZT10</accession>
<dbReference type="PANTHER" id="PTHR43585:SF2">
    <property type="entry name" value="ATP-GRASP ENZYME FSQD"/>
    <property type="match status" value="1"/>
</dbReference>
<reference evidence="7" key="2">
    <citation type="submission" date="2020-09" db="EMBL/GenBank/DDBJ databases">
        <authorList>
            <person name="Sun Q."/>
            <person name="Zhou Y."/>
        </authorList>
    </citation>
    <scope>NUCLEOTIDE SEQUENCE</scope>
    <source>
        <strain evidence="7">CGMCC 4.7201</strain>
    </source>
</reference>